<gene>
    <name evidence="9" type="primary">LOC113044610</name>
</gene>
<comment type="similarity">
    <text evidence="2">Belongs to the urotensin-2 family.</text>
</comment>
<evidence type="ECO:0000256" key="2">
    <source>
        <dbReference type="ARBA" id="ARBA00006719"/>
    </source>
</evidence>
<dbReference type="GO" id="GO:0097746">
    <property type="term" value="P:blood vessel diameter maintenance"/>
    <property type="evidence" value="ECO:0007669"/>
    <property type="project" value="InterPro"/>
</dbReference>
<dbReference type="PROSITE" id="PS00984">
    <property type="entry name" value="UROTENSIN_II"/>
    <property type="match status" value="1"/>
</dbReference>
<feature type="region of interest" description="Disordered" evidence="6">
    <location>
        <begin position="214"/>
        <end position="235"/>
    </location>
</feature>
<evidence type="ECO:0000313" key="8">
    <source>
        <dbReference type="Proteomes" id="UP000515129"/>
    </source>
</evidence>
<dbReference type="GO" id="GO:0005576">
    <property type="term" value="C:extracellular region"/>
    <property type="evidence" value="ECO:0007669"/>
    <property type="project" value="UniProtKB-SubCell"/>
</dbReference>
<proteinExistence type="inferred from homology"/>
<keyword evidence="7" id="KW-0732">Signal</keyword>
<feature type="region of interest" description="Disordered" evidence="6">
    <location>
        <begin position="105"/>
        <end position="128"/>
    </location>
</feature>
<keyword evidence="4" id="KW-0372">Hormone</keyword>
<feature type="region of interest" description="Disordered" evidence="6">
    <location>
        <begin position="181"/>
        <end position="200"/>
    </location>
</feature>
<dbReference type="KEGG" id="caua:113044610"/>
<evidence type="ECO:0000313" key="9">
    <source>
        <dbReference type="RefSeq" id="XP_026060519.1"/>
    </source>
</evidence>
<dbReference type="AlphaFoldDB" id="A0A6P6JL95"/>
<keyword evidence="8" id="KW-1185">Reference proteome</keyword>
<protein>
    <submittedName>
        <fullName evidence="9">Uncharacterized protein LOC113044610</fullName>
    </submittedName>
</protein>
<feature type="chain" id="PRO_5027947183" evidence="7">
    <location>
        <begin position="25"/>
        <end position="253"/>
    </location>
</feature>
<dbReference type="GO" id="GO:0005179">
    <property type="term" value="F:hormone activity"/>
    <property type="evidence" value="ECO:0007669"/>
    <property type="project" value="UniProtKB-KW"/>
</dbReference>
<accession>A0A6P6JL95</accession>
<evidence type="ECO:0000256" key="5">
    <source>
        <dbReference type="ARBA" id="ARBA00023157"/>
    </source>
</evidence>
<dbReference type="RefSeq" id="XP_026060519.1">
    <property type="nucleotide sequence ID" value="XM_026204734.1"/>
</dbReference>
<dbReference type="OrthoDB" id="8854060at2759"/>
<dbReference type="GeneID" id="113044610"/>
<name>A0A6P6JL95_CARAU</name>
<feature type="signal peptide" evidence="7">
    <location>
        <begin position="1"/>
        <end position="24"/>
    </location>
</feature>
<reference evidence="9" key="1">
    <citation type="submission" date="2025-08" db="UniProtKB">
        <authorList>
            <consortium name="RefSeq"/>
        </authorList>
    </citation>
    <scope>IDENTIFICATION</scope>
    <source>
        <strain evidence="9">Wakin</strain>
        <tissue evidence="9">Muscle</tissue>
    </source>
</reference>
<evidence type="ECO:0000256" key="1">
    <source>
        <dbReference type="ARBA" id="ARBA00004613"/>
    </source>
</evidence>
<evidence type="ECO:0000256" key="3">
    <source>
        <dbReference type="ARBA" id="ARBA00022525"/>
    </source>
</evidence>
<evidence type="ECO:0000256" key="7">
    <source>
        <dbReference type="SAM" id="SignalP"/>
    </source>
</evidence>
<sequence>MFQLGMLNLLTTAALLTVASVLDAAPLTPGDPDAFGEPADGDPQRNIEGNAAQATRIFEKLLKTRSMTTFPDGDGKTVAMKALDEIITATSTLDTGANNPLKTLTLHSDGHEEIGDGSLSGSHEQRGEKNRRFSLSKLMDSNELSDAPSAAREELGKMLGALQELQQLMNSTLSHRITFITRGNSNGRSTGKKNKMTVTDGNLKSTTATTLDSAGISPKVSTDQMDPKALKKSLPSAKKTNKRVCFWKYCSQN</sequence>
<organism evidence="8 9">
    <name type="scientific">Carassius auratus</name>
    <name type="common">Goldfish</name>
    <dbReference type="NCBI Taxonomy" id="7957"/>
    <lineage>
        <taxon>Eukaryota</taxon>
        <taxon>Metazoa</taxon>
        <taxon>Chordata</taxon>
        <taxon>Craniata</taxon>
        <taxon>Vertebrata</taxon>
        <taxon>Euteleostomi</taxon>
        <taxon>Actinopterygii</taxon>
        <taxon>Neopterygii</taxon>
        <taxon>Teleostei</taxon>
        <taxon>Ostariophysi</taxon>
        <taxon>Cypriniformes</taxon>
        <taxon>Cyprinidae</taxon>
        <taxon>Cyprininae</taxon>
        <taxon>Carassius</taxon>
    </lineage>
</organism>
<dbReference type="InterPro" id="IPR001483">
    <property type="entry name" value="Urotensin_II"/>
</dbReference>
<dbReference type="GO" id="GO:0008217">
    <property type="term" value="P:regulation of blood pressure"/>
    <property type="evidence" value="ECO:0007669"/>
    <property type="project" value="InterPro"/>
</dbReference>
<keyword evidence="5" id="KW-1015">Disulfide bond</keyword>
<evidence type="ECO:0000256" key="4">
    <source>
        <dbReference type="ARBA" id="ARBA00022702"/>
    </source>
</evidence>
<evidence type="ECO:0000256" key="6">
    <source>
        <dbReference type="SAM" id="MobiDB-lite"/>
    </source>
</evidence>
<keyword evidence="3" id="KW-0964">Secreted</keyword>
<dbReference type="Proteomes" id="UP000515129">
    <property type="component" value="Chromosome 26"/>
</dbReference>
<comment type="subcellular location">
    <subcellularLocation>
        <location evidence="1">Secreted</location>
    </subcellularLocation>
</comment>